<feature type="region of interest" description="Disordered" evidence="1">
    <location>
        <begin position="55"/>
        <end position="85"/>
    </location>
</feature>
<keyword evidence="3" id="KW-1185">Reference proteome</keyword>
<dbReference type="OrthoDB" id="7728210at2"/>
<feature type="compositionally biased region" description="Basic and acidic residues" evidence="1">
    <location>
        <begin position="73"/>
        <end position="85"/>
    </location>
</feature>
<dbReference type="Proteomes" id="UP000199340">
    <property type="component" value="Unassembled WGS sequence"/>
</dbReference>
<evidence type="ECO:0000313" key="3">
    <source>
        <dbReference type="Proteomes" id="UP000199340"/>
    </source>
</evidence>
<dbReference type="RefSeq" id="WP_090025640.1">
    <property type="nucleotide sequence ID" value="NZ_FNEB01000001.1"/>
</dbReference>
<organism evidence="2 3">
    <name type="scientific">Lutimaribacter saemankumensis</name>
    <dbReference type="NCBI Taxonomy" id="490829"/>
    <lineage>
        <taxon>Bacteria</taxon>
        <taxon>Pseudomonadati</taxon>
        <taxon>Pseudomonadota</taxon>
        <taxon>Alphaproteobacteria</taxon>
        <taxon>Rhodobacterales</taxon>
        <taxon>Roseobacteraceae</taxon>
        <taxon>Lutimaribacter</taxon>
    </lineage>
</organism>
<gene>
    <name evidence="2" type="ORF">SAMN05421850_101213</name>
</gene>
<dbReference type="EMBL" id="FNEB01000001">
    <property type="protein sequence ID" value="SDH97512.1"/>
    <property type="molecule type" value="Genomic_DNA"/>
</dbReference>
<sequence>MDARLLAFLILLPFVVAFVYAGIHEYLRYKSHGKSDYGLAYDEETGTTHVKALSDGEEVYDPEDFDPSDYNDPELKGESEDTPKA</sequence>
<accession>A0A1G8GT15</accession>
<protein>
    <submittedName>
        <fullName evidence="2">Uncharacterized protein</fullName>
    </submittedName>
</protein>
<evidence type="ECO:0000256" key="1">
    <source>
        <dbReference type="SAM" id="MobiDB-lite"/>
    </source>
</evidence>
<evidence type="ECO:0000313" key="2">
    <source>
        <dbReference type="EMBL" id="SDH97512.1"/>
    </source>
</evidence>
<dbReference type="STRING" id="490829.SAMN05421850_101213"/>
<dbReference type="AlphaFoldDB" id="A0A1G8GT15"/>
<name>A0A1G8GT15_9RHOB</name>
<reference evidence="2 3" key="1">
    <citation type="submission" date="2016-10" db="EMBL/GenBank/DDBJ databases">
        <authorList>
            <person name="de Groot N.N."/>
        </authorList>
    </citation>
    <scope>NUCLEOTIDE SEQUENCE [LARGE SCALE GENOMIC DNA]</scope>
    <source>
        <strain evidence="2 3">DSM 28010</strain>
    </source>
</reference>
<feature type="compositionally biased region" description="Acidic residues" evidence="1">
    <location>
        <begin position="55"/>
        <end position="72"/>
    </location>
</feature>
<proteinExistence type="predicted"/>